<dbReference type="Pfam" id="PF20143">
    <property type="entry name" value="NAD_kinase_C"/>
    <property type="match status" value="1"/>
</dbReference>
<dbReference type="InterPro" id="IPR017438">
    <property type="entry name" value="ATP-NAD_kinase_N"/>
</dbReference>
<reference evidence="1 2" key="1">
    <citation type="submission" date="2018-05" db="EMBL/GenBank/DDBJ databases">
        <title>Complete Genome Sequences of Extremely Thermoacidophilic, Metal-Mobilizing Type-Strain Members of the Archaeal Family Sulfolobaceae: Acidianus brierleyi DSM-1651T, Acidianus sulfidivorans DSM-18786T, Metallosphaera hakonensis DSM-7519T, and Metallosphaera prunae DSM-10039T.</title>
        <authorList>
            <person name="Counts J.A."/>
            <person name="Kelly R.M."/>
        </authorList>
    </citation>
    <scope>NUCLEOTIDE SEQUENCE [LARGE SCALE GENOMIC DNA]</scope>
    <source>
        <strain evidence="1 2">DSM 1651</strain>
    </source>
</reference>
<dbReference type="InterPro" id="IPR016064">
    <property type="entry name" value="NAD/diacylglycerol_kinase_sf"/>
</dbReference>
<evidence type="ECO:0000313" key="1">
    <source>
        <dbReference type="EMBL" id="AWR94989.1"/>
    </source>
</evidence>
<dbReference type="GeneID" id="36832622"/>
<keyword evidence="1" id="KW-0418">Kinase</keyword>
<dbReference type="PANTHER" id="PTHR40697:SF2">
    <property type="entry name" value="ATP-NAD KINASE-RELATED"/>
    <property type="match status" value="1"/>
</dbReference>
<evidence type="ECO:0000313" key="2">
    <source>
        <dbReference type="Proteomes" id="UP000248044"/>
    </source>
</evidence>
<keyword evidence="2" id="KW-1185">Reference proteome</keyword>
<dbReference type="GO" id="GO:0003951">
    <property type="term" value="F:NAD+ kinase activity"/>
    <property type="evidence" value="ECO:0007669"/>
    <property type="project" value="InterPro"/>
</dbReference>
<dbReference type="InterPro" id="IPR002504">
    <property type="entry name" value="NADK"/>
</dbReference>
<gene>
    <name evidence="1" type="ORF">DFR85_10660</name>
</gene>
<dbReference type="OrthoDB" id="56451at2157"/>
<dbReference type="InterPro" id="IPR011386">
    <property type="entry name" value="Put_ATP-NAD_kin"/>
</dbReference>
<dbReference type="RefSeq" id="WP_110270870.1">
    <property type="nucleotide sequence ID" value="NZ_CP029289.2"/>
</dbReference>
<protein>
    <submittedName>
        <fullName evidence="1">ATP-NAD kinase</fullName>
    </submittedName>
</protein>
<dbReference type="InterPro" id="IPR039065">
    <property type="entry name" value="AcoX-like"/>
</dbReference>
<name>A0A2U9IG45_9CREN</name>
<organism evidence="1 2">
    <name type="scientific">Acidianus brierleyi</name>
    <dbReference type="NCBI Taxonomy" id="41673"/>
    <lineage>
        <taxon>Archaea</taxon>
        <taxon>Thermoproteota</taxon>
        <taxon>Thermoprotei</taxon>
        <taxon>Sulfolobales</taxon>
        <taxon>Sulfolobaceae</taxon>
        <taxon>Acidianus</taxon>
    </lineage>
</organism>
<keyword evidence="1" id="KW-0808">Transferase</keyword>
<dbReference type="Gene3D" id="3.40.50.10330">
    <property type="entry name" value="Probable inorganic polyphosphate/atp-NAD kinase, domain 1"/>
    <property type="match status" value="1"/>
</dbReference>
<dbReference type="KEGG" id="abri:DFR85_10660"/>
<dbReference type="GO" id="GO:0006741">
    <property type="term" value="P:NADP+ biosynthetic process"/>
    <property type="evidence" value="ECO:0007669"/>
    <property type="project" value="InterPro"/>
</dbReference>
<dbReference type="SUPFAM" id="SSF111331">
    <property type="entry name" value="NAD kinase/diacylglycerol kinase-like"/>
    <property type="match status" value="1"/>
</dbReference>
<dbReference type="PANTHER" id="PTHR40697">
    <property type="entry name" value="ACETOIN CATABOLISM PROTEIN X"/>
    <property type="match status" value="1"/>
</dbReference>
<dbReference type="AlphaFoldDB" id="A0A2U9IG45"/>
<dbReference type="Pfam" id="PF01513">
    <property type="entry name" value="NAD_kinase"/>
    <property type="match status" value="1"/>
</dbReference>
<proteinExistence type="predicted"/>
<dbReference type="EMBL" id="CP029289">
    <property type="protein sequence ID" value="AWR94989.1"/>
    <property type="molecule type" value="Genomic_DNA"/>
</dbReference>
<sequence>MKVGFLVNPYAGSGGRLGKKGSDNIYIENPEIPIRVKRFINNLPSTITYFTPRFKMGEIYFTNSLIRPFVINCGKERSTREDTIASVKIMQELGVDIIVFVGGDGTARDIAGSLNKQIPILGVPAGVKMHSGVFASTPEAAAKILTDFNDGRAKIVKAEVLDIDEEEYRKGIFYVKLYYVVNSVSSGNLLTPGKEEYNYSTDDISEYIIENMNNDTYYILGPGKTVKDIEEKLGYSPNFLSTDVFLGKKLLLSNVSYFDLLKITGELKLILTPIGGQGFLIGRGNQEIGPSILRKIGKNNIIVVSSIEKLRKIECLRIDTGDLEVDNMLQGVYKVVVGYNEFMAIRTCSNT</sequence>
<accession>A0A2U9IG45</accession>
<dbReference type="Proteomes" id="UP000248044">
    <property type="component" value="Chromosome"/>
</dbReference>
<dbReference type="PIRSF" id="PIRSF016907">
    <property type="entry name" value="Kin_ATP-NAD"/>
    <property type="match status" value="1"/>
</dbReference>